<sequence>MLYTISLVNVAMMFCGDMERTNQLKAIADRVLAVAKTQGALIVARVMTSIGANMILCDQYMAIVIGPRCDATEPSLGFSAVSARNVTVSGPEC</sequence>
<gene>
    <name evidence="7" type="ORF">PEL8287_00588</name>
</gene>
<evidence type="ECO:0000256" key="3">
    <source>
        <dbReference type="ARBA" id="ARBA00022692"/>
    </source>
</evidence>
<feature type="domain" description="Na+/H+ antiporter NhaC-like C-terminal" evidence="6">
    <location>
        <begin position="1"/>
        <end position="65"/>
    </location>
</feature>
<protein>
    <recommendedName>
        <fullName evidence="6">Na+/H+ antiporter NhaC-like C-terminal domain-containing protein</fullName>
    </recommendedName>
</protein>
<keyword evidence="3" id="KW-0812">Transmembrane</keyword>
<evidence type="ECO:0000256" key="4">
    <source>
        <dbReference type="ARBA" id="ARBA00022989"/>
    </source>
</evidence>
<evidence type="ECO:0000259" key="6">
    <source>
        <dbReference type="Pfam" id="PF03553"/>
    </source>
</evidence>
<organism evidence="7 8">
    <name type="scientific">Roseovarius litorisediminis</name>
    <dbReference type="NCBI Taxonomy" id="1312363"/>
    <lineage>
        <taxon>Bacteria</taxon>
        <taxon>Pseudomonadati</taxon>
        <taxon>Pseudomonadota</taxon>
        <taxon>Alphaproteobacteria</taxon>
        <taxon>Rhodobacterales</taxon>
        <taxon>Roseobacteraceae</taxon>
        <taxon>Roseovarius</taxon>
    </lineage>
</organism>
<dbReference type="Proteomes" id="UP000193827">
    <property type="component" value="Unassembled WGS sequence"/>
</dbReference>
<proteinExistence type="predicted"/>
<keyword evidence="4" id="KW-1133">Transmembrane helix</keyword>
<dbReference type="EMBL" id="FWFL01000001">
    <property type="protein sequence ID" value="SLN14691.1"/>
    <property type="molecule type" value="Genomic_DNA"/>
</dbReference>
<keyword evidence="5" id="KW-0472">Membrane</keyword>
<evidence type="ECO:0000313" key="8">
    <source>
        <dbReference type="Proteomes" id="UP000193827"/>
    </source>
</evidence>
<evidence type="ECO:0000256" key="2">
    <source>
        <dbReference type="ARBA" id="ARBA00022475"/>
    </source>
</evidence>
<accession>A0A1Y5REF0</accession>
<name>A0A1Y5REF0_9RHOB</name>
<comment type="subcellular location">
    <subcellularLocation>
        <location evidence="1">Cell membrane</location>
        <topology evidence="1">Multi-pass membrane protein</topology>
    </subcellularLocation>
</comment>
<dbReference type="AlphaFoldDB" id="A0A1Y5REF0"/>
<dbReference type="GO" id="GO:0005886">
    <property type="term" value="C:plasma membrane"/>
    <property type="evidence" value="ECO:0007669"/>
    <property type="project" value="UniProtKB-SubCell"/>
</dbReference>
<dbReference type="InterPro" id="IPR018461">
    <property type="entry name" value="Na/H_Antiport_NhaC-like_C"/>
</dbReference>
<evidence type="ECO:0000256" key="5">
    <source>
        <dbReference type="ARBA" id="ARBA00023136"/>
    </source>
</evidence>
<keyword evidence="8" id="KW-1185">Reference proteome</keyword>
<keyword evidence="2" id="KW-1003">Cell membrane</keyword>
<reference evidence="7 8" key="1">
    <citation type="submission" date="2017-03" db="EMBL/GenBank/DDBJ databases">
        <authorList>
            <person name="Afonso C.L."/>
            <person name="Miller P.J."/>
            <person name="Scott M.A."/>
            <person name="Spackman E."/>
            <person name="Goraichik I."/>
            <person name="Dimitrov K.M."/>
            <person name="Suarez D.L."/>
            <person name="Swayne D.E."/>
        </authorList>
    </citation>
    <scope>NUCLEOTIDE SEQUENCE [LARGE SCALE GENOMIC DNA]</scope>
    <source>
        <strain evidence="7 8">CECT 8287</strain>
    </source>
</reference>
<dbReference type="Pfam" id="PF03553">
    <property type="entry name" value="Na_H_antiporter"/>
    <property type="match status" value="1"/>
</dbReference>
<evidence type="ECO:0000313" key="7">
    <source>
        <dbReference type="EMBL" id="SLN14691.1"/>
    </source>
</evidence>
<evidence type="ECO:0000256" key="1">
    <source>
        <dbReference type="ARBA" id="ARBA00004651"/>
    </source>
</evidence>